<protein>
    <submittedName>
        <fullName evidence="2">Uncharacterized protein</fullName>
    </submittedName>
</protein>
<dbReference type="EMBL" id="JAULJE010000004">
    <property type="protein sequence ID" value="KAK1343833.1"/>
    <property type="molecule type" value="Genomic_DNA"/>
</dbReference>
<reference evidence="2" key="1">
    <citation type="submission" date="2023-06" db="EMBL/GenBank/DDBJ databases">
        <title>Reference genome for the Northern bat (Eptesicus nilssonii), a most northern bat species.</title>
        <authorList>
            <person name="Laine V.N."/>
            <person name="Pulliainen A.T."/>
            <person name="Lilley T.M."/>
        </authorList>
    </citation>
    <scope>NUCLEOTIDE SEQUENCE</scope>
    <source>
        <strain evidence="2">BLF_Eptnil</strain>
        <tissue evidence="2">Kidney</tissue>
    </source>
</reference>
<feature type="compositionally biased region" description="Polar residues" evidence="1">
    <location>
        <begin position="111"/>
        <end position="120"/>
    </location>
</feature>
<accession>A0AA40I697</accession>
<evidence type="ECO:0000313" key="2">
    <source>
        <dbReference type="EMBL" id="KAK1343833.1"/>
    </source>
</evidence>
<dbReference type="AlphaFoldDB" id="A0AA40I697"/>
<feature type="region of interest" description="Disordered" evidence="1">
    <location>
        <begin position="92"/>
        <end position="120"/>
    </location>
</feature>
<comment type="caution">
    <text evidence="2">The sequence shown here is derived from an EMBL/GenBank/DDBJ whole genome shotgun (WGS) entry which is preliminary data.</text>
</comment>
<sequence length="161" mass="18305">MYSSKHSLSSYFFQPRTEKQFIKKVTLLIQFLIEIVVKYWEQKSLPSLERFHLENGLNVDVDVPCSDLVKNLGRGNRIMDSVLTISDDDLEQPEEGKGIETSMREKHRSAASCTPPTGDVSTTKVHALDQNRTWDLSVRRLTLYPLSQTSFGEVDGLLTLT</sequence>
<gene>
    <name evidence="2" type="ORF">QTO34_014387</name>
</gene>
<organism evidence="2 3">
    <name type="scientific">Cnephaeus nilssonii</name>
    <name type="common">Northern bat</name>
    <name type="synonym">Eptesicus nilssonii</name>
    <dbReference type="NCBI Taxonomy" id="3371016"/>
    <lineage>
        <taxon>Eukaryota</taxon>
        <taxon>Metazoa</taxon>
        <taxon>Chordata</taxon>
        <taxon>Craniata</taxon>
        <taxon>Vertebrata</taxon>
        <taxon>Euteleostomi</taxon>
        <taxon>Mammalia</taxon>
        <taxon>Eutheria</taxon>
        <taxon>Laurasiatheria</taxon>
        <taxon>Chiroptera</taxon>
        <taxon>Yangochiroptera</taxon>
        <taxon>Vespertilionidae</taxon>
        <taxon>Cnephaeus</taxon>
    </lineage>
</organism>
<feature type="compositionally biased region" description="Basic and acidic residues" evidence="1">
    <location>
        <begin position="94"/>
        <end position="104"/>
    </location>
</feature>
<evidence type="ECO:0000256" key="1">
    <source>
        <dbReference type="SAM" id="MobiDB-lite"/>
    </source>
</evidence>
<keyword evidence="3" id="KW-1185">Reference proteome</keyword>
<name>A0AA40I697_CNENI</name>
<proteinExistence type="predicted"/>
<evidence type="ECO:0000313" key="3">
    <source>
        <dbReference type="Proteomes" id="UP001177744"/>
    </source>
</evidence>
<dbReference type="Proteomes" id="UP001177744">
    <property type="component" value="Unassembled WGS sequence"/>
</dbReference>